<reference evidence="2 3" key="2">
    <citation type="submission" date="2019-01" db="EMBL/GenBank/DDBJ databases">
        <title>A chromosome length genome reference of the Java medaka (oryzias javanicus).</title>
        <authorList>
            <person name="Herpin A."/>
            <person name="Takehana Y."/>
            <person name="Naruse K."/>
            <person name="Ansai S."/>
            <person name="Kawaguchi M."/>
        </authorList>
    </citation>
    <scope>NUCLEOTIDE SEQUENCE [LARGE SCALE GENOMIC DNA]</scope>
    <source>
        <strain evidence="2">RS831</strain>
        <tissue evidence="2">Whole body</tissue>
    </source>
</reference>
<protein>
    <submittedName>
        <fullName evidence="2">Uncharacterized protein</fullName>
    </submittedName>
</protein>
<proteinExistence type="predicted"/>
<evidence type="ECO:0000313" key="3">
    <source>
        <dbReference type="Proteomes" id="UP000283210"/>
    </source>
</evidence>
<feature type="region of interest" description="Disordered" evidence="1">
    <location>
        <begin position="129"/>
        <end position="163"/>
    </location>
</feature>
<feature type="region of interest" description="Disordered" evidence="1">
    <location>
        <begin position="18"/>
        <end position="54"/>
    </location>
</feature>
<accession>A0A437C2P7</accession>
<dbReference type="EMBL" id="CM012458">
    <property type="protein sequence ID" value="RVE56880.1"/>
    <property type="molecule type" value="Genomic_DNA"/>
</dbReference>
<dbReference type="Proteomes" id="UP000283210">
    <property type="component" value="Chromosome 22"/>
</dbReference>
<sequence>WTLDSTHFLFSLSLQIRQSEPQKTERQTLSPPQRVHDSAVAPQPQKPVRSRDPVSVGFSGIPEEGVGNPDFPHHVAVEHEQLHGAVKLQPAVIPRLSEEDVDGVLLWRQREPAGGPGGPSFKVKHLNQVSKSRPGGRIRPSSARRRTMSLDQQPGMQRWPSRDWLGNVSMNAGDAALGSESKPLLLRTQQRRLPSQEPSLQKPKNAEIKAVIPLV</sequence>
<dbReference type="AlphaFoldDB" id="A0A437C2P7"/>
<organism evidence="2 3">
    <name type="scientific">Oryzias javanicus</name>
    <name type="common">Javanese ricefish</name>
    <name type="synonym">Aplocheilus javanicus</name>
    <dbReference type="NCBI Taxonomy" id="123683"/>
    <lineage>
        <taxon>Eukaryota</taxon>
        <taxon>Metazoa</taxon>
        <taxon>Chordata</taxon>
        <taxon>Craniata</taxon>
        <taxon>Vertebrata</taxon>
        <taxon>Euteleostomi</taxon>
        <taxon>Actinopterygii</taxon>
        <taxon>Neopterygii</taxon>
        <taxon>Teleostei</taxon>
        <taxon>Neoteleostei</taxon>
        <taxon>Acanthomorphata</taxon>
        <taxon>Ovalentaria</taxon>
        <taxon>Atherinomorphae</taxon>
        <taxon>Beloniformes</taxon>
        <taxon>Adrianichthyidae</taxon>
        <taxon>Oryziinae</taxon>
        <taxon>Oryzias</taxon>
    </lineage>
</organism>
<reference evidence="2 3" key="1">
    <citation type="submission" date="2018-11" db="EMBL/GenBank/DDBJ databases">
        <authorList>
            <person name="Lopez-Roques C."/>
            <person name="Donnadieu C."/>
            <person name="Bouchez O."/>
            <person name="Klopp C."/>
            <person name="Cabau C."/>
            <person name="Zahm M."/>
        </authorList>
    </citation>
    <scope>NUCLEOTIDE SEQUENCE [LARGE SCALE GENOMIC DNA]</scope>
    <source>
        <strain evidence="2">RS831</strain>
        <tissue evidence="2">Whole body</tissue>
    </source>
</reference>
<keyword evidence="3" id="KW-1185">Reference proteome</keyword>
<evidence type="ECO:0000313" key="2">
    <source>
        <dbReference type="EMBL" id="RVE56880.1"/>
    </source>
</evidence>
<evidence type="ECO:0000256" key="1">
    <source>
        <dbReference type="SAM" id="MobiDB-lite"/>
    </source>
</evidence>
<feature type="non-terminal residue" evidence="2">
    <location>
        <position position="1"/>
    </location>
</feature>
<name>A0A437C2P7_ORYJA</name>
<gene>
    <name evidence="2" type="ORF">OJAV_G00210730</name>
</gene>